<evidence type="ECO:0000259" key="2">
    <source>
        <dbReference type="PROSITE" id="PS50164"/>
    </source>
</evidence>
<dbReference type="InterPro" id="IPR035901">
    <property type="entry name" value="GIY-YIG_endonuc_sf"/>
</dbReference>
<dbReference type="Pfam" id="PF01541">
    <property type="entry name" value="GIY-YIG"/>
    <property type="match status" value="1"/>
</dbReference>
<keyword evidence="4" id="KW-1185">Reference proteome</keyword>
<dbReference type="Proteomes" id="UP000714380">
    <property type="component" value="Unassembled WGS sequence"/>
</dbReference>
<dbReference type="InterPro" id="IPR000305">
    <property type="entry name" value="GIY-YIG_endonuc"/>
</dbReference>
<comment type="similarity">
    <text evidence="1">Belongs to the UPF0213 family.</text>
</comment>
<evidence type="ECO:0000256" key="1">
    <source>
        <dbReference type="ARBA" id="ARBA00007435"/>
    </source>
</evidence>
<dbReference type="InterPro" id="IPR050190">
    <property type="entry name" value="UPF0213_domain"/>
</dbReference>
<evidence type="ECO:0000313" key="3">
    <source>
        <dbReference type="EMBL" id="MCA6062660.1"/>
    </source>
</evidence>
<sequence>MVRTSAGTLYCGITKDVERRFAEHSSGGPRAARALRGRGPLTLAFSVPVGSHSEALRAELRVKKLKKTAKEKLISGESELPG</sequence>
<accession>A0ABS7ZQN9</accession>
<organism evidence="3 4">
    <name type="scientific">Thalassolituus marinus</name>
    <dbReference type="NCBI Taxonomy" id="671053"/>
    <lineage>
        <taxon>Bacteria</taxon>
        <taxon>Pseudomonadati</taxon>
        <taxon>Pseudomonadota</taxon>
        <taxon>Gammaproteobacteria</taxon>
        <taxon>Oceanospirillales</taxon>
        <taxon>Oceanospirillaceae</taxon>
        <taxon>Thalassolituus</taxon>
    </lineage>
</organism>
<feature type="domain" description="GIY-YIG" evidence="2">
    <location>
        <begin position="1"/>
        <end position="72"/>
    </location>
</feature>
<reference evidence="3 4" key="1">
    <citation type="submission" date="2020-12" db="EMBL/GenBank/DDBJ databases">
        <title>Novel Thalassolituus-related marine hydrocarbonoclastic bacteria mediated algae-derived hydrocarbons mineralization in twilight zone of the northern South China Sea.</title>
        <authorList>
            <person name="Dong C."/>
        </authorList>
    </citation>
    <scope>NUCLEOTIDE SEQUENCE [LARGE SCALE GENOMIC DNA]</scope>
    <source>
        <strain evidence="3 4">IMCC1826</strain>
    </source>
</reference>
<dbReference type="PROSITE" id="PS50164">
    <property type="entry name" value="GIY_YIG"/>
    <property type="match status" value="1"/>
</dbReference>
<protein>
    <submittedName>
        <fullName evidence="3">GIY-YIG nuclease family protein</fullName>
    </submittedName>
</protein>
<comment type="caution">
    <text evidence="3">The sequence shown here is derived from an EMBL/GenBank/DDBJ whole genome shotgun (WGS) entry which is preliminary data.</text>
</comment>
<dbReference type="CDD" id="cd10456">
    <property type="entry name" value="GIY-YIG_UPF0213"/>
    <property type="match status" value="1"/>
</dbReference>
<dbReference type="PANTHER" id="PTHR34477">
    <property type="entry name" value="UPF0213 PROTEIN YHBQ"/>
    <property type="match status" value="1"/>
</dbReference>
<gene>
    <name evidence="3" type="ORF">I9W95_03470</name>
</gene>
<dbReference type="Gene3D" id="3.40.1440.10">
    <property type="entry name" value="GIY-YIG endonuclease"/>
    <property type="match status" value="1"/>
</dbReference>
<dbReference type="EMBL" id="JAEDAH010000014">
    <property type="protein sequence ID" value="MCA6062660.1"/>
    <property type="molecule type" value="Genomic_DNA"/>
</dbReference>
<dbReference type="PANTHER" id="PTHR34477:SF1">
    <property type="entry name" value="UPF0213 PROTEIN YHBQ"/>
    <property type="match status" value="1"/>
</dbReference>
<evidence type="ECO:0000313" key="4">
    <source>
        <dbReference type="Proteomes" id="UP000714380"/>
    </source>
</evidence>
<name>A0ABS7ZQN9_9GAMM</name>
<dbReference type="SUPFAM" id="SSF82771">
    <property type="entry name" value="GIY-YIG endonuclease"/>
    <property type="match status" value="1"/>
</dbReference>
<proteinExistence type="inferred from homology"/>